<dbReference type="PANTHER" id="PTHR48081">
    <property type="entry name" value="AB HYDROLASE SUPERFAMILY PROTEIN C4A8.06C"/>
    <property type="match status" value="1"/>
</dbReference>
<dbReference type="InterPro" id="IPR050300">
    <property type="entry name" value="GDXG_lipolytic_enzyme"/>
</dbReference>
<dbReference type="SUPFAM" id="SSF53474">
    <property type="entry name" value="alpha/beta-Hydrolases"/>
    <property type="match status" value="1"/>
</dbReference>
<keyword evidence="6" id="KW-1185">Reference proteome</keyword>
<dbReference type="GO" id="GO:0016787">
    <property type="term" value="F:hydrolase activity"/>
    <property type="evidence" value="ECO:0007669"/>
    <property type="project" value="UniProtKB-KW"/>
</dbReference>
<keyword evidence="2 5" id="KW-0378">Hydrolase</keyword>
<dbReference type="Pfam" id="PF07859">
    <property type="entry name" value="Abhydrolase_3"/>
    <property type="match status" value="1"/>
</dbReference>
<feature type="domain" description="Alpha/beta hydrolase fold-3" evidence="4">
    <location>
        <begin position="75"/>
        <end position="288"/>
    </location>
</feature>
<dbReference type="PANTHER" id="PTHR48081:SF8">
    <property type="entry name" value="ALPHA_BETA HYDROLASE FOLD-3 DOMAIN-CONTAINING PROTEIN-RELATED"/>
    <property type="match status" value="1"/>
</dbReference>
<dbReference type="InterPro" id="IPR002168">
    <property type="entry name" value="Lipase_GDXG_HIS_AS"/>
</dbReference>
<dbReference type="Gene3D" id="3.40.50.1820">
    <property type="entry name" value="alpha/beta hydrolase"/>
    <property type="match status" value="1"/>
</dbReference>
<feature type="region of interest" description="Disordered" evidence="3">
    <location>
        <begin position="14"/>
        <end position="42"/>
    </location>
</feature>
<reference evidence="5 6" key="1">
    <citation type="journal article" date="2013" name="Genome Announc.">
        <title>Complete Genome Sequence of Burkholderia sp. Strain RPE64, Bacterial Symbiont of the Bean Bug Riptortus pedestris.</title>
        <authorList>
            <person name="Shibata T.F."/>
            <person name="Maeda T."/>
            <person name="Nikoh N."/>
            <person name="Yamaguchi K."/>
            <person name="Oshima K."/>
            <person name="Hattori M."/>
            <person name="Nishiyama T."/>
            <person name="Hasebe M."/>
            <person name="Fukatsu T."/>
            <person name="Kikuchi Y."/>
            <person name="Shigenobu S."/>
        </authorList>
    </citation>
    <scope>NUCLEOTIDE SEQUENCE [LARGE SCALE GENOMIC DNA]</scope>
    <source>
        <plasmid evidence="5 6">p2</plasmid>
    </source>
</reference>
<evidence type="ECO:0000256" key="1">
    <source>
        <dbReference type="ARBA" id="ARBA00010515"/>
    </source>
</evidence>
<dbReference type="PROSITE" id="PS01173">
    <property type="entry name" value="LIPASE_GDXG_HIS"/>
    <property type="match status" value="1"/>
</dbReference>
<feature type="compositionally biased region" description="Basic and acidic residues" evidence="3">
    <location>
        <begin position="29"/>
        <end position="42"/>
    </location>
</feature>
<dbReference type="InterPro" id="IPR029058">
    <property type="entry name" value="AB_hydrolase_fold"/>
</dbReference>
<comment type="similarity">
    <text evidence="1">Belongs to the 'GDXG' lipolytic enzyme family.</text>
</comment>
<name>A0A060PQU1_9BURK</name>
<dbReference type="HOGENOM" id="CLU_012494_6_4_4"/>
<gene>
    <name evidence="5" type="ORF">BRPE64_ECDS01470</name>
</gene>
<dbReference type="Proteomes" id="UP000013966">
    <property type="component" value="Plasmid p2"/>
</dbReference>
<reference evidence="5 6" key="2">
    <citation type="journal article" date="2018" name="Int. J. Syst. Evol. Microbiol.">
        <title>Burkholderia insecticola sp. nov., a gut symbiotic bacterium of the bean bug Riptortus pedestris.</title>
        <authorList>
            <person name="Takeshita K."/>
            <person name="Tamaki H."/>
            <person name="Ohbayashi T."/>
            <person name="Meng X.-Y."/>
            <person name="Sone T."/>
            <person name="Mitani Y."/>
            <person name="Peeters C."/>
            <person name="Kikuchi Y."/>
            <person name="Vandamme P."/>
        </authorList>
    </citation>
    <scope>NUCLEOTIDE SEQUENCE [LARGE SCALE GENOMIC DNA]</scope>
    <source>
        <strain evidence="5">RPE64</strain>
        <plasmid evidence="5 6">p2</plasmid>
    </source>
</reference>
<geneLocation type="plasmid" evidence="5 6">
    <name>p2</name>
</geneLocation>
<dbReference type="KEGG" id="buo:BRPE64_ECDS01470"/>
<protein>
    <submittedName>
        <fullName evidence="5">Alpha/beta hydrolase fold-3 domain protein</fullName>
    </submittedName>
</protein>
<keyword evidence="5" id="KW-0614">Plasmid</keyword>
<evidence type="ECO:0000259" key="4">
    <source>
        <dbReference type="Pfam" id="PF07859"/>
    </source>
</evidence>
<dbReference type="RefSeq" id="WP_044044097.1">
    <property type="nucleotide sequence ID" value="NC_021295.1"/>
</dbReference>
<evidence type="ECO:0000313" key="5">
    <source>
        <dbReference type="EMBL" id="BAO94029.1"/>
    </source>
</evidence>
<organism evidence="5 6">
    <name type="scientific">Caballeronia insecticola</name>
    <dbReference type="NCBI Taxonomy" id="758793"/>
    <lineage>
        <taxon>Bacteria</taxon>
        <taxon>Pseudomonadati</taxon>
        <taxon>Pseudomonadota</taxon>
        <taxon>Betaproteobacteria</taxon>
        <taxon>Burkholderiales</taxon>
        <taxon>Burkholderiaceae</taxon>
        <taxon>Caballeronia</taxon>
    </lineage>
</organism>
<dbReference type="InterPro" id="IPR013094">
    <property type="entry name" value="AB_hydrolase_3"/>
</dbReference>
<evidence type="ECO:0000256" key="2">
    <source>
        <dbReference type="ARBA" id="ARBA00022801"/>
    </source>
</evidence>
<evidence type="ECO:0000256" key="3">
    <source>
        <dbReference type="SAM" id="MobiDB-lite"/>
    </source>
</evidence>
<dbReference type="AlphaFoldDB" id="A0A060PQU1"/>
<sequence length="313" mass="33629">MALHPAVAAFIASLPPPPPGPLDPQAMRAADESHVPPPEKRLPVHSVFDRNLSTSAGEIPVRIYKPTAAGVHPVLVYFHGGAFFLGSLDTHDHVARALADATQSVVVSVGYRLAPEHAYPAGLNDCYAVVRWIEQHGRGPSEDIGWDGRTLVVAGDSSGANFAAAVATMAVDAGLTCITHQVLYYPSLDLDFNVERYASLKSNAVGNGLETAMLKPFNAFYLDSGANPADPLVSPIKRQDLSGLPPALIVTAECDPLRDEGELYGQKLEQAGVPATIRRYESAAHGFVQHFSWLPEFQGVFAETADFIRNVKR</sequence>
<dbReference type="OrthoDB" id="9794445at2"/>
<proteinExistence type="inferred from homology"/>
<dbReference type="EMBL" id="AP013062">
    <property type="protein sequence ID" value="BAO94029.1"/>
    <property type="molecule type" value="Genomic_DNA"/>
</dbReference>
<accession>A0A060PQU1</accession>
<evidence type="ECO:0000313" key="6">
    <source>
        <dbReference type="Proteomes" id="UP000013966"/>
    </source>
</evidence>